<dbReference type="HOGENOM" id="CLU_041115_1_1_9"/>
<evidence type="ECO:0000313" key="4">
    <source>
        <dbReference type="Proteomes" id="UP000001172"/>
    </source>
</evidence>
<protein>
    <submittedName>
        <fullName evidence="3">Hypothetical conserved protein</fullName>
    </submittedName>
</protein>
<dbReference type="eggNOG" id="COG1975">
    <property type="taxonomic scope" value="Bacteria"/>
</dbReference>
<name>Q5QL44_GEOKA</name>
<dbReference type="AlphaFoldDB" id="Q5QL44"/>
<dbReference type="Gene3D" id="3.40.50.720">
    <property type="entry name" value="NAD(P)-binding Rossmann-like Domain"/>
    <property type="match status" value="1"/>
</dbReference>
<dbReference type="PANTHER" id="PTHR30388:SF6">
    <property type="entry name" value="XANTHINE DEHYDROGENASE SUBUNIT A-RELATED"/>
    <property type="match status" value="1"/>
</dbReference>
<feature type="domain" description="XdhC- CoxI" evidence="1">
    <location>
        <begin position="11"/>
        <end position="78"/>
    </location>
</feature>
<geneLocation type="plasmid" evidence="3 4">
    <name>pHTA426</name>
</geneLocation>
<dbReference type="InterPro" id="IPR027051">
    <property type="entry name" value="XdhC_Rossmann_dom"/>
</dbReference>
<dbReference type="RefSeq" id="WP_011229497.1">
    <property type="nucleotide sequence ID" value="NC_006509.1"/>
</dbReference>
<dbReference type="InterPro" id="IPR003777">
    <property type="entry name" value="XdhC_CoxI"/>
</dbReference>
<dbReference type="Pfam" id="PF13478">
    <property type="entry name" value="XdhC_C"/>
    <property type="match status" value="1"/>
</dbReference>
<keyword evidence="3" id="KW-0614">Plasmid</keyword>
<accession>Q5QL44</accession>
<dbReference type="KEGG" id="gka:GKP23"/>
<evidence type="ECO:0000313" key="3">
    <source>
        <dbReference type="EMBL" id="BAD74266.1"/>
    </source>
</evidence>
<evidence type="ECO:0000259" key="1">
    <source>
        <dbReference type="Pfam" id="PF02625"/>
    </source>
</evidence>
<organism evidence="3 4">
    <name type="scientific">Geobacillus kaustophilus (strain HTA426)</name>
    <dbReference type="NCBI Taxonomy" id="235909"/>
    <lineage>
        <taxon>Bacteria</taxon>
        <taxon>Bacillati</taxon>
        <taxon>Bacillota</taxon>
        <taxon>Bacilli</taxon>
        <taxon>Bacillales</taxon>
        <taxon>Anoxybacillaceae</taxon>
        <taxon>Geobacillus</taxon>
        <taxon>Geobacillus thermoleovorans group</taxon>
    </lineage>
</organism>
<keyword evidence="4" id="KW-1185">Reference proteome</keyword>
<proteinExistence type="predicted"/>
<dbReference type="Proteomes" id="UP000001172">
    <property type="component" value="Plasmid pHTA426"/>
</dbReference>
<reference evidence="3 4" key="1">
    <citation type="journal article" date="2004" name="Nucleic Acids Res.">
        <title>Thermoadaptation trait revealed by the genome sequence of thermophilic Geobacillus kaustophilus.</title>
        <authorList>
            <person name="Takami H."/>
            <person name="Takaki Y."/>
            <person name="Chee G.J."/>
            <person name="Nishi S."/>
            <person name="Shimamura S."/>
            <person name="Suzuki H."/>
            <person name="Matsui S."/>
            <person name="Uchiyama I."/>
        </authorList>
    </citation>
    <scope>NUCLEOTIDE SEQUENCE [LARGE SCALE GENOMIC DNA]</scope>
    <source>
        <strain evidence="3 4">HTA426</strain>
        <plasmid evidence="4">Plasmid pHTA426</plasmid>
    </source>
</reference>
<dbReference type="EMBL" id="AP006520">
    <property type="protein sequence ID" value="BAD74266.1"/>
    <property type="molecule type" value="Genomic_DNA"/>
</dbReference>
<sequence length="366" mass="41158">MLDILNFMEECWKQKKSAALATIVHVEGSSYRREGARAIVSLEGKIIGSISGGCVESDLQERAARVLTSGQPEIVRYDFRGDNDSIWGMGVGCNGAVTVFIEPLDPRNDPENMKRIMDDFRKLRDGNESVFLLQVIESEDHKHLKPGTRLRYLPKGISVQSLLYEFKLKGKESGLIRLLYFDSNVMDREIPCTLYVEQMKPIPRLVIFGAGPDVAPLVKLAKSLQWLVTVIDHRPAYANKSNFPEADRIILVPRGKFPDNLCFDQETYAVVMSHHFEQDQLYLNELLKKPIPYIGMLGPLKRTAKLLNISESDVSKIERLHGPVGLDLGGETPEEIALAILAEIIAVRQKGSCRPLKQKKGPIHRK</sequence>
<evidence type="ECO:0000259" key="2">
    <source>
        <dbReference type="Pfam" id="PF13478"/>
    </source>
</evidence>
<gene>
    <name evidence="3" type="ordered locus">GKP23</name>
</gene>
<dbReference type="InterPro" id="IPR052698">
    <property type="entry name" value="MoCofactor_Util/Proc"/>
</dbReference>
<dbReference type="PANTHER" id="PTHR30388">
    <property type="entry name" value="ALDEHYDE OXIDOREDUCTASE MOLYBDENUM COFACTOR ASSEMBLY PROTEIN"/>
    <property type="match status" value="1"/>
</dbReference>
<feature type="domain" description="XdhC Rossmann" evidence="2">
    <location>
        <begin position="205"/>
        <end position="344"/>
    </location>
</feature>
<dbReference type="Pfam" id="PF02625">
    <property type="entry name" value="XdhC_CoxI"/>
    <property type="match status" value="1"/>
</dbReference>
<dbReference type="PATRIC" id="fig|235909.7.peg.24"/>